<comment type="caution">
    <text evidence="1">The sequence shown here is derived from an EMBL/GenBank/DDBJ whole genome shotgun (WGS) entry which is preliminary data.</text>
</comment>
<proteinExistence type="predicted"/>
<dbReference type="Pfam" id="PF04222">
    <property type="entry name" value="DUF416"/>
    <property type="match status" value="1"/>
</dbReference>
<organism evidence="1 2">
    <name type="scientific">Flavobacterium artemisiae</name>
    <dbReference type="NCBI Taxonomy" id="2126556"/>
    <lineage>
        <taxon>Bacteria</taxon>
        <taxon>Pseudomonadati</taxon>
        <taxon>Bacteroidota</taxon>
        <taxon>Flavobacteriia</taxon>
        <taxon>Flavobacteriales</taxon>
        <taxon>Flavobacteriaceae</taxon>
        <taxon>Flavobacterium</taxon>
    </lineage>
</organism>
<dbReference type="EMBL" id="JBHUDZ010000004">
    <property type="protein sequence ID" value="MFD1602068.1"/>
    <property type="molecule type" value="Genomic_DNA"/>
</dbReference>
<protein>
    <submittedName>
        <fullName evidence="1">DUF416 family protein</fullName>
    </submittedName>
</protein>
<dbReference type="Gene3D" id="1.20.1590.10">
    <property type="entry name" value="YP_001051499.1 domain like"/>
    <property type="match status" value="1"/>
</dbReference>
<dbReference type="InterPro" id="IPR007338">
    <property type="entry name" value="DUF416"/>
</dbReference>
<name>A0ABW4H9G1_9FLAO</name>
<keyword evidence="2" id="KW-1185">Reference proteome</keyword>
<evidence type="ECO:0000313" key="2">
    <source>
        <dbReference type="Proteomes" id="UP001597138"/>
    </source>
</evidence>
<accession>A0ABW4H9G1</accession>
<reference evidence="2" key="1">
    <citation type="journal article" date="2019" name="Int. J. Syst. Evol. Microbiol.">
        <title>The Global Catalogue of Microorganisms (GCM) 10K type strain sequencing project: providing services to taxonomists for standard genome sequencing and annotation.</title>
        <authorList>
            <consortium name="The Broad Institute Genomics Platform"/>
            <consortium name="The Broad Institute Genome Sequencing Center for Infectious Disease"/>
            <person name="Wu L."/>
            <person name="Ma J."/>
        </authorList>
    </citation>
    <scope>NUCLEOTIDE SEQUENCE [LARGE SCALE GENOMIC DNA]</scope>
    <source>
        <strain evidence="2">CCUG 70865</strain>
    </source>
</reference>
<dbReference type="RefSeq" id="WP_379816691.1">
    <property type="nucleotide sequence ID" value="NZ_JBHUDZ010000004.1"/>
</dbReference>
<sequence length="159" mass="18443">MDNIISKSKIETLIAFSIDICKRLIDDYVDFYIKNNWGNPEILNEAIKYCEETEFAKIDREKIKDLIHKVEKITPDTEDFENIEVSYALNSACAILALLEFITGQDKIHVSNISSFLIDTIDFKIQEIESGLTNEELENHPKIIEEKKRQITFLEINAE</sequence>
<dbReference type="Proteomes" id="UP001597138">
    <property type="component" value="Unassembled WGS sequence"/>
</dbReference>
<gene>
    <name evidence="1" type="ORF">ACFSC2_04870</name>
</gene>
<evidence type="ECO:0000313" key="1">
    <source>
        <dbReference type="EMBL" id="MFD1602068.1"/>
    </source>
</evidence>
<dbReference type="InterPro" id="IPR023381">
    <property type="entry name" value="YP001051499.1-like_dom_sf"/>
</dbReference>